<dbReference type="OrthoDB" id="515401at2759"/>
<accession>G3ASF8</accession>
<dbReference type="KEGG" id="spaa:SPAPADRAFT_156732"/>
<dbReference type="Pfam" id="PF00320">
    <property type="entry name" value="GATA"/>
    <property type="match status" value="1"/>
</dbReference>
<feature type="region of interest" description="Disordered" evidence="7">
    <location>
        <begin position="1"/>
        <end position="26"/>
    </location>
</feature>
<dbReference type="InterPro" id="IPR000679">
    <property type="entry name" value="Znf_GATA"/>
</dbReference>
<feature type="region of interest" description="Disordered" evidence="7">
    <location>
        <begin position="533"/>
        <end position="562"/>
    </location>
</feature>
<keyword evidence="2" id="KW-0479">Metal-binding</keyword>
<keyword evidence="5" id="KW-0539">Nucleus</keyword>
<dbReference type="PROSITE" id="PS00344">
    <property type="entry name" value="GATA_ZN_FINGER_1"/>
    <property type="match status" value="1"/>
</dbReference>
<dbReference type="OMA" id="EMMIMDA"/>
<comment type="subcellular location">
    <subcellularLocation>
        <location evidence="1">Nucleus</location>
    </subcellularLocation>
</comment>
<keyword evidence="3 6" id="KW-0863">Zinc-finger</keyword>
<dbReference type="AlphaFoldDB" id="G3ASF8"/>
<dbReference type="FunFam" id="3.30.50.10:FF:000007">
    <property type="entry name" value="Nitrogen regulatory AreA, N-terminal"/>
    <property type="match status" value="1"/>
</dbReference>
<dbReference type="GO" id="GO:0008270">
    <property type="term" value="F:zinc ion binding"/>
    <property type="evidence" value="ECO:0007669"/>
    <property type="project" value="UniProtKB-KW"/>
</dbReference>
<evidence type="ECO:0000256" key="4">
    <source>
        <dbReference type="ARBA" id="ARBA00022833"/>
    </source>
</evidence>
<feature type="domain" description="GATA-type" evidence="8">
    <location>
        <begin position="228"/>
        <end position="281"/>
    </location>
</feature>
<dbReference type="InterPro" id="IPR039355">
    <property type="entry name" value="Transcription_factor_GATA"/>
</dbReference>
<keyword evidence="4" id="KW-0862">Zinc</keyword>
<evidence type="ECO:0000256" key="6">
    <source>
        <dbReference type="PROSITE-ProRule" id="PRU00094"/>
    </source>
</evidence>
<dbReference type="GO" id="GO:0005634">
    <property type="term" value="C:nucleus"/>
    <property type="evidence" value="ECO:0007669"/>
    <property type="project" value="UniProtKB-SubCell"/>
</dbReference>
<dbReference type="PRINTS" id="PR00619">
    <property type="entry name" value="GATAZNFINGER"/>
</dbReference>
<name>G3ASF8_SPAPN</name>
<reference evidence="9 10" key="1">
    <citation type="journal article" date="2011" name="Proc. Natl. Acad. Sci. U.S.A.">
        <title>Comparative genomics of xylose-fermenting fungi for enhanced biofuel production.</title>
        <authorList>
            <person name="Wohlbach D.J."/>
            <person name="Kuo A."/>
            <person name="Sato T.K."/>
            <person name="Potts K.M."/>
            <person name="Salamov A.A."/>
            <person name="LaButti K.M."/>
            <person name="Sun H."/>
            <person name="Clum A."/>
            <person name="Pangilinan J.L."/>
            <person name="Lindquist E.A."/>
            <person name="Lucas S."/>
            <person name="Lapidus A."/>
            <person name="Jin M."/>
            <person name="Gunawan C."/>
            <person name="Balan V."/>
            <person name="Dale B.E."/>
            <person name="Jeffries T.W."/>
            <person name="Zinkel R."/>
            <person name="Barry K.W."/>
            <person name="Grigoriev I.V."/>
            <person name="Gasch A.P."/>
        </authorList>
    </citation>
    <scope>NUCLEOTIDE SEQUENCE [LARGE SCALE GENOMIC DNA]</scope>
    <source>
        <strain evidence="10">NRRL Y-27907 / 11-Y1</strain>
    </source>
</reference>
<dbReference type="InterPro" id="IPR013088">
    <property type="entry name" value="Znf_NHR/GATA"/>
</dbReference>
<feature type="compositionally biased region" description="Low complexity" evidence="7">
    <location>
        <begin position="414"/>
        <end position="440"/>
    </location>
</feature>
<dbReference type="STRING" id="619300.G3ASF8"/>
<keyword evidence="10" id="KW-1185">Reference proteome</keyword>
<dbReference type="EMBL" id="GL996504">
    <property type="protein sequence ID" value="EGW31076.1"/>
    <property type="molecule type" value="Genomic_DNA"/>
</dbReference>
<feature type="compositionally biased region" description="Polar residues" evidence="7">
    <location>
        <begin position="182"/>
        <end position="193"/>
    </location>
</feature>
<dbReference type="RefSeq" id="XP_007377109.1">
    <property type="nucleotide sequence ID" value="XM_007377047.1"/>
</dbReference>
<feature type="region of interest" description="Disordered" evidence="7">
    <location>
        <begin position="173"/>
        <end position="214"/>
    </location>
</feature>
<dbReference type="InParanoid" id="G3ASF8"/>
<dbReference type="SMART" id="SM00401">
    <property type="entry name" value="ZnF_GATA"/>
    <property type="match status" value="1"/>
</dbReference>
<feature type="region of interest" description="Disordered" evidence="7">
    <location>
        <begin position="404"/>
        <end position="452"/>
    </location>
</feature>
<feature type="compositionally biased region" description="Low complexity" evidence="7">
    <location>
        <begin position="194"/>
        <end position="214"/>
    </location>
</feature>
<evidence type="ECO:0000256" key="2">
    <source>
        <dbReference type="ARBA" id="ARBA00022723"/>
    </source>
</evidence>
<evidence type="ECO:0000313" key="10">
    <source>
        <dbReference type="Proteomes" id="UP000000709"/>
    </source>
</evidence>
<dbReference type="GO" id="GO:0000122">
    <property type="term" value="P:negative regulation of transcription by RNA polymerase II"/>
    <property type="evidence" value="ECO:0007669"/>
    <property type="project" value="TreeGrafter"/>
</dbReference>
<dbReference type="Proteomes" id="UP000000709">
    <property type="component" value="Unassembled WGS sequence"/>
</dbReference>
<dbReference type="PANTHER" id="PTHR10071:SF281">
    <property type="entry name" value="BOX A-BINDING FACTOR-RELATED"/>
    <property type="match status" value="1"/>
</dbReference>
<dbReference type="HOGENOM" id="CLU_470999_0_0_1"/>
<evidence type="ECO:0000256" key="3">
    <source>
        <dbReference type="ARBA" id="ARBA00022771"/>
    </source>
</evidence>
<evidence type="ECO:0000256" key="1">
    <source>
        <dbReference type="ARBA" id="ARBA00004123"/>
    </source>
</evidence>
<feature type="compositionally biased region" description="Polar residues" evidence="7">
    <location>
        <begin position="441"/>
        <end position="452"/>
    </location>
</feature>
<dbReference type="GO" id="GO:0045944">
    <property type="term" value="P:positive regulation of transcription by RNA polymerase II"/>
    <property type="evidence" value="ECO:0007669"/>
    <property type="project" value="TreeGrafter"/>
</dbReference>
<evidence type="ECO:0000256" key="5">
    <source>
        <dbReference type="ARBA" id="ARBA00023242"/>
    </source>
</evidence>
<feature type="region of interest" description="Disordered" evidence="7">
    <location>
        <begin position="133"/>
        <end position="159"/>
    </location>
</feature>
<dbReference type="PANTHER" id="PTHR10071">
    <property type="entry name" value="TRANSCRIPTION FACTOR GATA FAMILY MEMBER"/>
    <property type="match status" value="1"/>
</dbReference>
<sequence length="667" mass="73023">MTSFTPQNNGVPHQNPDVNNNNTISDFEAGPTISDLFHSAKKLLNLQPRFENRQVRKVNSQAQMNHNLYATNSDNTSTSPNMIMPGHDNILDLLSPLSIEDLKNNSHHHHIHNNASRPIATTSTTMSTANFTSQRNEYKTPNSDYSSPGAPTRQQQQPQITHDAFIKPKSNLTSSLNKLNNRPSVQPTPIKSNTSPTSSTASTPISSSAPIAGQPPAAATATAAAAANQKPTECYNCKTLKTPLWRKDAEGNTLCNACGLFYKLHGTTRPLSLKTDVIKKRNSRKSTSQASSQKIAVAASPSTSNISASFKNEITNIRPKPVSTNSSSSLPNYGTTGMAISANQRYKNVLILPKPPSGNNLKSIPIPQASQAFSPSSPFTINSNQPFKRKKSEVNISSQMPMMTPADEATTPISSSFSSRNRAASSSSSLSNSLKRNSSFQNSTLNRRTSLTNMTRKLTNAVITPTNSLTSSNINILNQRFPQSSYFENPANQQVPNSLSRTSSHATLMNQANTIMENNQLGIEGVETPGSLNSSPSYQYQATDTPNSVPATPNVNDLLPSSKNQYPSDQQLEQVLEEYRASKPPISLHEGIDDEMIMLDTIVDEEEVRMLDNDDDEFFKNYTSLTNEFLIPTPKQQHSLNMVPQVNGNSNGSTNDYKDLDWLKFEI</sequence>
<dbReference type="GeneID" id="18871056"/>
<feature type="compositionally biased region" description="Polar residues" evidence="7">
    <location>
        <begin position="1"/>
        <end position="25"/>
    </location>
</feature>
<protein>
    <recommendedName>
        <fullName evidence="8">GATA-type domain-containing protein</fullName>
    </recommendedName>
</protein>
<feature type="region of interest" description="Disordered" evidence="7">
    <location>
        <begin position="278"/>
        <end position="298"/>
    </location>
</feature>
<evidence type="ECO:0000259" key="8">
    <source>
        <dbReference type="PROSITE" id="PS50114"/>
    </source>
</evidence>
<dbReference type="CDD" id="cd00202">
    <property type="entry name" value="ZnF_GATA"/>
    <property type="match status" value="1"/>
</dbReference>
<dbReference type="GO" id="GO:0000978">
    <property type="term" value="F:RNA polymerase II cis-regulatory region sequence-specific DNA binding"/>
    <property type="evidence" value="ECO:0007669"/>
    <property type="project" value="TreeGrafter"/>
</dbReference>
<dbReference type="Gene3D" id="3.30.50.10">
    <property type="entry name" value="Erythroid Transcription Factor GATA-1, subunit A"/>
    <property type="match status" value="1"/>
</dbReference>
<feature type="compositionally biased region" description="Polar residues" evidence="7">
    <location>
        <begin position="285"/>
        <end position="298"/>
    </location>
</feature>
<proteinExistence type="predicted"/>
<evidence type="ECO:0000313" key="9">
    <source>
        <dbReference type="EMBL" id="EGW31076.1"/>
    </source>
</evidence>
<organism evidence="10">
    <name type="scientific">Spathaspora passalidarum (strain NRRL Y-27907 / 11-Y1)</name>
    <dbReference type="NCBI Taxonomy" id="619300"/>
    <lineage>
        <taxon>Eukaryota</taxon>
        <taxon>Fungi</taxon>
        <taxon>Dikarya</taxon>
        <taxon>Ascomycota</taxon>
        <taxon>Saccharomycotina</taxon>
        <taxon>Pichiomycetes</taxon>
        <taxon>Debaryomycetaceae</taxon>
        <taxon>Spathaspora</taxon>
    </lineage>
</organism>
<evidence type="ECO:0000256" key="7">
    <source>
        <dbReference type="SAM" id="MobiDB-lite"/>
    </source>
</evidence>
<dbReference type="GO" id="GO:0000981">
    <property type="term" value="F:DNA-binding transcription factor activity, RNA polymerase II-specific"/>
    <property type="evidence" value="ECO:0007669"/>
    <property type="project" value="TreeGrafter"/>
</dbReference>
<dbReference type="eggNOG" id="KOG1601">
    <property type="taxonomic scope" value="Eukaryota"/>
</dbReference>
<dbReference type="SUPFAM" id="SSF57716">
    <property type="entry name" value="Glucocorticoid receptor-like (DNA-binding domain)"/>
    <property type="match status" value="1"/>
</dbReference>
<gene>
    <name evidence="9" type="ORF">SPAPADRAFT_156732</name>
</gene>
<dbReference type="PROSITE" id="PS50114">
    <property type="entry name" value="GATA_ZN_FINGER_2"/>
    <property type="match status" value="1"/>
</dbReference>